<reference evidence="14 15" key="1">
    <citation type="submission" date="2015-07" db="EMBL/GenBank/DDBJ databases">
        <title>Genome analysis of myxobacterium Chondromyces crocatus Cm c5 reveals a high potential for natural compound synthesis and the genetic basis for the loss of fruiting body formation.</title>
        <authorList>
            <person name="Zaburannyi N."/>
            <person name="Bunk B."/>
            <person name="Maier J."/>
            <person name="Overmann J."/>
            <person name="Mueller R."/>
        </authorList>
    </citation>
    <scope>NUCLEOTIDE SEQUENCE [LARGE SCALE GENOMIC DNA]</scope>
    <source>
        <strain evidence="14 15">Cm c5</strain>
    </source>
</reference>
<feature type="region of interest" description="Disordered" evidence="13">
    <location>
        <begin position="271"/>
        <end position="291"/>
    </location>
</feature>
<dbReference type="InterPro" id="IPR003817">
    <property type="entry name" value="PS_Dcarbxylase"/>
</dbReference>
<dbReference type="GO" id="GO:0006646">
    <property type="term" value="P:phosphatidylethanolamine biosynthetic process"/>
    <property type="evidence" value="ECO:0007669"/>
    <property type="project" value="UniProtKB-UniPathway"/>
</dbReference>
<keyword evidence="6" id="KW-0443">Lipid metabolism</keyword>
<protein>
    <recommendedName>
        <fullName evidence="3">phosphatidylserine decarboxylase</fullName>
        <ecNumber evidence="3">4.1.1.65</ecNumber>
    </recommendedName>
</protein>
<keyword evidence="10" id="KW-1208">Phospholipid metabolism</keyword>
<dbReference type="NCBIfam" id="TIGR00163">
    <property type="entry name" value="PS_decarb"/>
    <property type="match status" value="1"/>
</dbReference>
<evidence type="ECO:0000256" key="5">
    <source>
        <dbReference type="ARBA" id="ARBA00022793"/>
    </source>
</evidence>
<keyword evidence="4" id="KW-0444">Lipid biosynthesis</keyword>
<proteinExistence type="predicted"/>
<organism evidence="14 15">
    <name type="scientific">Chondromyces crocatus</name>
    <dbReference type="NCBI Taxonomy" id="52"/>
    <lineage>
        <taxon>Bacteria</taxon>
        <taxon>Pseudomonadati</taxon>
        <taxon>Myxococcota</taxon>
        <taxon>Polyangia</taxon>
        <taxon>Polyangiales</taxon>
        <taxon>Polyangiaceae</taxon>
        <taxon>Chondromyces</taxon>
    </lineage>
</organism>
<evidence type="ECO:0000256" key="3">
    <source>
        <dbReference type="ARBA" id="ARBA00012243"/>
    </source>
</evidence>
<evidence type="ECO:0000256" key="7">
    <source>
        <dbReference type="ARBA" id="ARBA00023145"/>
    </source>
</evidence>
<keyword evidence="8" id="KW-0594">Phospholipid biosynthesis</keyword>
<evidence type="ECO:0000313" key="15">
    <source>
        <dbReference type="Proteomes" id="UP000067626"/>
    </source>
</evidence>
<dbReference type="KEGG" id="ccro:CMC5_082710"/>
<keyword evidence="15" id="KW-1185">Reference proteome</keyword>
<dbReference type="UniPathway" id="UPA00558"/>
<evidence type="ECO:0000256" key="8">
    <source>
        <dbReference type="ARBA" id="ARBA00023209"/>
    </source>
</evidence>
<evidence type="ECO:0000256" key="12">
    <source>
        <dbReference type="ARBA" id="ARBA00024326"/>
    </source>
</evidence>
<dbReference type="Pfam" id="PF02666">
    <property type="entry name" value="PS_Dcarbxylase"/>
    <property type="match status" value="1"/>
</dbReference>
<dbReference type="AlphaFoldDB" id="A0A0K1ETS4"/>
<comment type="pathway">
    <text evidence="2">Lipid metabolism.</text>
</comment>
<dbReference type="STRING" id="52.CMC5_082710"/>
<evidence type="ECO:0000256" key="9">
    <source>
        <dbReference type="ARBA" id="ARBA00023239"/>
    </source>
</evidence>
<evidence type="ECO:0000256" key="10">
    <source>
        <dbReference type="ARBA" id="ARBA00023264"/>
    </source>
</evidence>
<gene>
    <name evidence="14" type="primary">psd</name>
    <name evidence="14" type="ORF">CMC5_082710</name>
</gene>
<dbReference type="GO" id="GO:0004609">
    <property type="term" value="F:phosphatidylserine decarboxylase activity"/>
    <property type="evidence" value="ECO:0007669"/>
    <property type="project" value="UniProtKB-EC"/>
</dbReference>
<keyword evidence="7" id="KW-0865">Zymogen</keyword>
<evidence type="ECO:0000256" key="13">
    <source>
        <dbReference type="SAM" id="MobiDB-lite"/>
    </source>
</evidence>
<evidence type="ECO:0000256" key="2">
    <source>
        <dbReference type="ARBA" id="ARBA00005189"/>
    </source>
</evidence>
<keyword evidence="5" id="KW-0210">Decarboxylase</keyword>
<dbReference type="EC" id="4.1.1.65" evidence="3"/>
<dbReference type="EMBL" id="CP012159">
    <property type="protein sequence ID" value="AKT44033.1"/>
    <property type="molecule type" value="Genomic_DNA"/>
</dbReference>
<comment type="pathway">
    <text evidence="12">Phospholipid metabolism; phosphatidylethanolamine biosynthesis.</text>
</comment>
<dbReference type="Proteomes" id="UP000067626">
    <property type="component" value="Chromosome"/>
</dbReference>
<keyword evidence="9" id="KW-0456">Lyase</keyword>
<dbReference type="InterPro" id="IPR033177">
    <property type="entry name" value="PSD-B"/>
</dbReference>
<name>A0A0K1ETS4_CHOCO</name>
<sequence length="291" mass="31652">MTVATYAAAQLLRVLPRERITRAVGRLCDARLHPVLSRVVVNLYSRAYSVDLDAAVPIEEPYESFDAFFTRALRDGIRPPCADPASVISPADGRLHDAGPVVEGGELLVKGQPYRVAELVGDEAEAERYVGGQFAVIYLSPRDYHRVHSPVAGRITQIRSLPGDLYPVNSIGERHVPKLFSRNRRVAIVIDTPDRGRVTVVMVGAMIVGRITVSAIDAHDVPLGDHTISPPVELNRGDEIGRFHLGSTAVMFVERDAAPVWNRPSGPILFGEPLHDPASTQGAPHGGDSER</sequence>
<evidence type="ECO:0000313" key="14">
    <source>
        <dbReference type="EMBL" id="AKT44033.1"/>
    </source>
</evidence>
<dbReference type="PANTHER" id="PTHR10067">
    <property type="entry name" value="PHOSPHATIDYLSERINE DECARBOXYLASE"/>
    <property type="match status" value="1"/>
</dbReference>
<comment type="cofactor">
    <cofactor evidence="1">
        <name>pyruvate</name>
        <dbReference type="ChEBI" id="CHEBI:15361"/>
    </cofactor>
</comment>
<evidence type="ECO:0000256" key="1">
    <source>
        <dbReference type="ARBA" id="ARBA00001928"/>
    </source>
</evidence>
<evidence type="ECO:0000256" key="6">
    <source>
        <dbReference type="ARBA" id="ARBA00023098"/>
    </source>
</evidence>
<evidence type="ECO:0000256" key="11">
    <source>
        <dbReference type="ARBA" id="ARBA00023317"/>
    </source>
</evidence>
<accession>A0A0K1ETS4</accession>
<keyword evidence="11" id="KW-0670">Pyruvate</keyword>
<evidence type="ECO:0000256" key="4">
    <source>
        <dbReference type="ARBA" id="ARBA00022516"/>
    </source>
</evidence>
<dbReference type="PANTHER" id="PTHR10067:SF6">
    <property type="entry name" value="PHOSPHATIDYLSERINE DECARBOXYLASE PROENZYME, MITOCHONDRIAL"/>
    <property type="match status" value="1"/>
</dbReference>
<dbReference type="PATRIC" id="fig|52.7.peg.9090"/>
<dbReference type="OrthoDB" id="9802030at2"/>